<dbReference type="NCBIfam" id="TIGR01229">
    <property type="entry name" value="rocF_arginase"/>
    <property type="match status" value="1"/>
</dbReference>
<dbReference type="GO" id="GO:0005737">
    <property type="term" value="C:cytoplasm"/>
    <property type="evidence" value="ECO:0000318"/>
    <property type="project" value="GO_Central"/>
</dbReference>
<dbReference type="InterPro" id="IPR023696">
    <property type="entry name" value="Ureohydrolase_dom_sf"/>
</dbReference>
<dbReference type="Proteomes" id="UP000001555">
    <property type="component" value="Unassembled WGS sequence"/>
</dbReference>
<dbReference type="PaxDb" id="6945-B7QBR7"/>
<evidence type="ECO:0000256" key="4">
    <source>
        <dbReference type="ARBA" id="ARBA00022436"/>
    </source>
</evidence>
<dbReference type="STRING" id="6945.B7QBR7"/>
<dbReference type="EMBL" id="ABJB010674903">
    <property type="status" value="NOT_ANNOTATED_CDS"/>
    <property type="molecule type" value="Genomic_DNA"/>
</dbReference>
<dbReference type="GO" id="GO:0030145">
    <property type="term" value="F:manganese ion binding"/>
    <property type="evidence" value="ECO:0000318"/>
    <property type="project" value="GO_Central"/>
</dbReference>
<evidence type="ECO:0000256" key="7">
    <source>
        <dbReference type="ARBA" id="ARBA00022801"/>
    </source>
</evidence>
<comment type="similarity">
    <text evidence="10 11">Belongs to the arginase family.</text>
</comment>
<evidence type="ECO:0000256" key="2">
    <source>
        <dbReference type="ARBA" id="ARBA00012168"/>
    </source>
</evidence>
<reference evidence="12 14" key="1">
    <citation type="submission" date="2008-03" db="EMBL/GenBank/DDBJ databases">
        <title>Annotation of Ixodes scapularis.</title>
        <authorList>
            <consortium name="Ixodes scapularis Genome Project Consortium"/>
            <person name="Caler E."/>
            <person name="Hannick L.I."/>
            <person name="Bidwell S."/>
            <person name="Joardar V."/>
            <person name="Thiagarajan M."/>
            <person name="Amedeo P."/>
            <person name="Galinsky K.J."/>
            <person name="Schobel S."/>
            <person name="Inman J."/>
            <person name="Hostetler J."/>
            <person name="Miller J."/>
            <person name="Hammond M."/>
            <person name="Megy K."/>
            <person name="Lawson D."/>
            <person name="Kodira C."/>
            <person name="Sutton G."/>
            <person name="Meyer J."/>
            <person name="Hill C.A."/>
            <person name="Birren B."/>
            <person name="Nene V."/>
            <person name="Collins F."/>
            <person name="Alarcon-Chaidez F."/>
            <person name="Wikel S."/>
            <person name="Strausberg R."/>
        </authorList>
    </citation>
    <scope>NUCLEOTIDE SEQUENCE [LARGE SCALE GENOMIC DNA]</scope>
    <source>
        <strain evidence="14">Wikel</strain>
        <strain evidence="12">Wikel colony</strain>
    </source>
</reference>
<dbReference type="EMBL" id="ABJB010958202">
    <property type="status" value="NOT_ANNOTATED_CDS"/>
    <property type="molecule type" value="Genomic_DNA"/>
</dbReference>
<dbReference type="EMBL" id="ABJB010245731">
    <property type="status" value="NOT_ANNOTATED_CDS"/>
    <property type="molecule type" value="Genomic_DNA"/>
</dbReference>
<dbReference type="HOGENOM" id="CLU_039478_6_1_1"/>
<dbReference type="OrthoDB" id="9992747at2759"/>
<evidence type="ECO:0000313" key="14">
    <source>
        <dbReference type="Proteomes" id="UP000001555"/>
    </source>
</evidence>
<evidence type="ECO:0000256" key="1">
    <source>
        <dbReference type="ARBA" id="ARBA00005098"/>
    </source>
</evidence>
<dbReference type="CDD" id="cd09989">
    <property type="entry name" value="Arginase"/>
    <property type="match status" value="1"/>
</dbReference>
<evidence type="ECO:0000256" key="5">
    <source>
        <dbReference type="ARBA" id="ARBA00022503"/>
    </source>
</evidence>
<gene>
    <name evidence="12" type="ORF">IscW_ISCW012689</name>
</gene>
<dbReference type="AlphaFoldDB" id="B7QBR7"/>
<dbReference type="Pfam" id="PF00491">
    <property type="entry name" value="Arginase"/>
    <property type="match status" value="1"/>
</dbReference>
<dbReference type="UniPathway" id="UPA00158">
    <property type="reaction ID" value="UER00270"/>
</dbReference>
<keyword evidence="4 11" id="KW-0835">Urea cycle</keyword>
<evidence type="ECO:0000256" key="8">
    <source>
        <dbReference type="ARBA" id="ARBA00023211"/>
    </source>
</evidence>
<proteinExistence type="inferred from homology"/>
<evidence type="ECO:0000313" key="12">
    <source>
        <dbReference type="EMBL" id="EEC16289.1"/>
    </source>
</evidence>
<dbReference type="GO" id="GO:0000050">
    <property type="term" value="P:urea cycle"/>
    <property type="evidence" value="ECO:0007669"/>
    <property type="project" value="UniProtKB-UniPathway"/>
</dbReference>
<evidence type="ECO:0000256" key="11">
    <source>
        <dbReference type="RuleBase" id="RU361159"/>
    </source>
</evidence>
<dbReference type="PRINTS" id="PR00116">
    <property type="entry name" value="ARGINASE"/>
</dbReference>
<evidence type="ECO:0000313" key="13">
    <source>
        <dbReference type="EnsemblMetazoa" id="ISCW012689-PA"/>
    </source>
</evidence>
<name>B7QBR7_IXOSC</name>
<dbReference type="PANTHER" id="PTHR43782">
    <property type="entry name" value="ARGINASE"/>
    <property type="match status" value="1"/>
</dbReference>
<dbReference type="GO" id="GO:0005829">
    <property type="term" value="C:cytosol"/>
    <property type="evidence" value="ECO:0000318"/>
    <property type="project" value="GO_Central"/>
</dbReference>
<dbReference type="EMBL" id="ABJB010961471">
    <property type="status" value="NOT_ANNOTATED_CDS"/>
    <property type="molecule type" value="Genomic_DNA"/>
</dbReference>
<dbReference type="FunFam" id="3.40.800.10:FF:000012">
    <property type="entry name" value="Arginase"/>
    <property type="match status" value="1"/>
</dbReference>
<dbReference type="FunCoup" id="B7QBR7">
    <property type="interactions" value="89"/>
</dbReference>
<comment type="cofactor">
    <cofactor evidence="11">
        <name>Mn(2+)</name>
        <dbReference type="ChEBI" id="CHEBI:29035"/>
    </cofactor>
    <text evidence="11">Binds 2 manganese ions per subunit.</text>
</comment>
<dbReference type="EC" id="3.5.3.1" evidence="2 11"/>
<dbReference type="GO" id="GO:0004053">
    <property type="term" value="F:arginase activity"/>
    <property type="evidence" value="ECO:0000318"/>
    <property type="project" value="GO_Central"/>
</dbReference>
<reference evidence="13" key="2">
    <citation type="submission" date="2020-05" db="UniProtKB">
        <authorList>
            <consortium name="EnsemblMetazoa"/>
        </authorList>
    </citation>
    <scope>IDENTIFICATION</scope>
    <source>
        <strain evidence="13">wikel</strain>
    </source>
</reference>
<dbReference type="SUPFAM" id="SSF52768">
    <property type="entry name" value="Arginase/deacetylase"/>
    <property type="match status" value="1"/>
</dbReference>
<dbReference type="EMBL" id="DS903091">
    <property type="protein sequence ID" value="EEC16289.1"/>
    <property type="molecule type" value="Genomic_DNA"/>
</dbReference>
<dbReference type="EnsemblMetazoa" id="ISCW012689-RA">
    <property type="protein sequence ID" value="ISCW012689-PA"/>
    <property type="gene ID" value="ISCW012689"/>
</dbReference>
<keyword evidence="7 11" id="KW-0378">Hydrolase</keyword>
<comment type="catalytic activity">
    <reaction evidence="9 11">
        <text>L-arginine + H2O = urea + L-ornithine</text>
        <dbReference type="Rhea" id="RHEA:20569"/>
        <dbReference type="ChEBI" id="CHEBI:15377"/>
        <dbReference type="ChEBI" id="CHEBI:16199"/>
        <dbReference type="ChEBI" id="CHEBI:32682"/>
        <dbReference type="ChEBI" id="CHEBI:46911"/>
        <dbReference type="EC" id="3.5.3.1"/>
    </reaction>
</comment>
<dbReference type="EMBL" id="ABJB010166665">
    <property type="status" value="NOT_ANNOTATED_CDS"/>
    <property type="molecule type" value="Genomic_DNA"/>
</dbReference>
<keyword evidence="8 11" id="KW-0464">Manganese</keyword>
<keyword evidence="5 11" id="KW-0056">Arginine metabolism</keyword>
<dbReference type="VEuPathDB" id="VectorBase:ISCI012689"/>
<dbReference type="PROSITE" id="PS51409">
    <property type="entry name" value="ARGINASE_2"/>
    <property type="match status" value="1"/>
</dbReference>
<evidence type="ECO:0000256" key="3">
    <source>
        <dbReference type="ARBA" id="ARBA00018123"/>
    </source>
</evidence>
<organism>
    <name type="scientific">Ixodes scapularis</name>
    <name type="common">Black-legged tick</name>
    <name type="synonym">Deer tick</name>
    <dbReference type="NCBI Taxonomy" id="6945"/>
    <lineage>
        <taxon>Eukaryota</taxon>
        <taxon>Metazoa</taxon>
        <taxon>Ecdysozoa</taxon>
        <taxon>Arthropoda</taxon>
        <taxon>Chelicerata</taxon>
        <taxon>Arachnida</taxon>
        <taxon>Acari</taxon>
        <taxon>Parasitiformes</taxon>
        <taxon>Ixodida</taxon>
        <taxon>Ixodoidea</taxon>
        <taxon>Ixodidae</taxon>
        <taxon>Ixodinae</taxon>
        <taxon>Ixodes</taxon>
    </lineage>
</organism>
<evidence type="ECO:0000256" key="10">
    <source>
        <dbReference type="PROSITE-ProRule" id="PRU00742"/>
    </source>
</evidence>
<dbReference type="VEuPathDB" id="VectorBase:ISCW012689"/>
<dbReference type="EMBL" id="ABJB010111393">
    <property type="status" value="NOT_ANNOTATED_CDS"/>
    <property type="molecule type" value="Genomic_DNA"/>
</dbReference>
<accession>B7QBR7</accession>
<evidence type="ECO:0000256" key="6">
    <source>
        <dbReference type="ARBA" id="ARBA00022723"/>
    </source>
</evidence>
<dbReference type="EMBL" id="ABJB010665065">
    <property type="status" value="NOT_ANNOTATED_CDS"/>
    <property type="molecule type" value="Genomic_DNA"/>
</dbReference>
<dbReference type="VEuPathDB" id="VectorBase:ISCP_027642"/>
<sequence length="369" mass="40272">MLIVFVLSTSFDSSVSKPRSLNVTHDRQAIVGTSMETRNVEKTKQEIGLVGIPLSCGQEKLGVEEGPSFLRAAGLVSRLEDLGHTVRDYGDVKVEGNPNVTSANAMKSDCVGQTSKNAKDAVAEVLSSGLISVNLGGDHTMPIGTVSAHAVAMNSDISLLWVDAHSDINTPLSTTSGHIHGMPVAFLLHEMEPFLTKPEGMEWIQPCVHKDNFAYIALRAIDPYERYFMDKLGITLYSMDDVDRIGITEVIRLALRQINPRGTRSLHVSFDIDSIDMLIVPSTGTPVIGGLSMREALVIAEEVHRSGQLRVLDLAEVNPRLGSAEDANRTVNCGVDLISTFFGRERRGDLPLNLDPTIIEEMKERDINV</sequence>
<dbReference type="Gene3D" id="3.40.800.10">
    <property type="entry name" value="Ureohydrolase domain"/>
    <property type="match status" value="1"/>
</dbReference>
<dbReference type="InterPro" id="IPR014033">
    <property type="entry name" value="Arginase"/>
</dbReference>
<protein>
    <recommendedName>
        <fullName evidence="3 11">Arginase</fullName>
        <ecNumber evidence="2 11">3.5.3.1</ecNumber>
    </recommendedName>
</protein>
<evidence type="ECO:0000256" key="9">
    <source>
        <dbReference type="ARBA" id="ARBA00047391"/>
    </source>
</evidence>
<comment type="pathway">
    <text evidence="1 11">Nitrogen metabolism; urea cycle; L-ornithine and urea from L-arginine: step 1/1.</text>
</comment>
<dbReference type="InParanoid" id="B7QBR7"/>
<dbReference type="PANTHER" id="PTHR43782:SF3">
    <property type="entry name" value="ARGINASE"/>
    <property type="match status" value="1"/>
</dbReference>
<dbReference type="InterPro" id="IPR006035">
    <property type="entry name" value="Ureohydrolase"/>
</dbReference>
<dbReference type="GO" id="GO:0006525">
    <property type="term" value="P:arginine metabolic process"/>
    <property type="evidence" value="ECO:0007669"/>
    <property type="project" value="UniProtKB-KW"/>
</dbReference>
<keyword evidence="6 11" id="KW-0479">Metal-binding</keyword>
<keyword evidence="14" id="KW-1185">Reference proteome</keyword>
<dbReference type="EMBL" id="ABJB010834106">
    <property type="status" value="NOT_ANNOTATED_CDS"/>
    <property type="molecule type" value="Genomic_DNA"/>
</dbReference>
<dbReference type="EMBL" id="ABJB010666202">
    <property type="status" value="NOT_ANNOTATED_CDS"/>
    <property type="molecule type" value="Genomic_DNA"/>
</dbReference>